<dbReference type="GO" id="GO:0052621">
    <property type="term" value="F:diguanylate cyclase activity"/>
    <property type="evidence" value="ECO:0007669"/>
    <property type="project" value="UniProtKB-EC"/>
</dbReference>
<dbReference type="InterPro" id="IPR000160">
    <property type="entry name" value="GGDEF_dom"/>
</dbReference>
<dbReference type="Gene3D" id="3.30.70.270">
    <property type="match status" value="1"/>
</dbReference>
<dbReference type="InterPro" id="IPR043128">
    <property type="entry name" value="Rev_trsase/Diguanyl_cyclase"/>
</dbReference>
<dbReference type="Pfam" id="PF13474">
    <property type="entry name" value="SnoaL_3"/>
    <property type="match status" value="1"/>
</dbReference>
<evidence type="ECO:0000313" key="5">
    <source>
        <dbReference type="EMBL" id="SDK74808.1"/>
    </source>
</evidence>
<dbReference type="EMBL" id="FNGH01000001">
    <property type="protein sequence ID" value="SDK74808.1"/>
    <property type="molecule type" value="Genomic_DNA"/>
</dbReference>
<dbReference type="SUPFAM" id="SSF54427">
    <property type="entry name" value="NTF2-like"/>
    <property type="match status" value="1"/>
</dbReference>
<gene>
    <name evidence="5" type="ORF">SAMN05192555_10193</name>
</gene>
<dbReference type="SUPFAM" id="SSF55073">
    <property type="entry name" value="Nucleotide cyclase"/>
    <property type="match status" value="1"/>
</dbReference>
<dbReference type="AlphaFoldDB" id="A0A1G9EFD3"/>
<accession>A0A1G9EFD3</accession>
<dbReference type="STRING" id="48727.SAMN05192555_10193"/>
<dbReference type="CDD" id="cd01949">
    <property type="entry name" value="GGDEF"/>
    <property type="match status" value="1"/>
</dbReference>
<comment type="catalytic activity">
    <reaction evidence="3">
        <text>2 GTP = 3',3'-c-di-GMP + 2 diphosphate</text>
        <dbReference type="Rhea" id="RHEA:24898"/>
        <dbReference type="ChEBI" id="CHEBI:33019"/>
        <dbReference type="ChEBI" id="CHEBI:37565"/>
        <dbReference type="ChEBI" id="CHEBI:58805"/>
        <dbReference type="EC" id="2.7.7.65"/>
    </reaction>
</comment>
<dbReference type="OrthoDB" id="73375at2"/>
<comment type="cofactor">
    <cofactor evidence="1">
        <name>Mg(2+)</name>
        <dbReference type="ChEBI" id="CHEBI:18420"/>
    </cofactor>
</comment>
<dbReference type="Gene3D" id="3.10.450.50">
    <property type="match status" value="1"/>
</dbReference>
<dbReference type="InterPro" id="IPR032710">
    <property type="entry name" value="NTF2-like_dom_sf"/>
</dbReference>
<keyword evidence="6" id="KW-1185">Reference proteome</keyword>
<dbReference type="Proteomes" id="UP000199107">
    <property type="component" value="Unassembled WGS sequence"/>
</dbReference>
<dbReference type="InterPro" id="IPR050469">
    <property type="entry name" value="Diguanylate_Cyclase"/>
</dbReference>
<proteinExistence type="predicted"/>
<name>A0A1G9EFD3_9GAMM</name>
<evidence type="ECO:0000256" key="2">
    <source>
        <dbReference type="ARBA" id="ARBA00012528"/>
    </source>
</evidence>
<dbReference type="NCBIfam" id="TIGR00254">
    <property type="entry name" value="GGDEF"/>
    <property type="match status" value="1"/>
</dbReference>
<dbReference type="InterPro" id="IPR037401">
    <property type="entry name" value="SnoaL-like"/>
</dbReference>
<reference evidence="6" key="1">
    <citation type="submission" date="2016-10" db="EMBL/GenBank/DDBJ databases">
        <authorList>
            <person name="Varghese N."/>
            <person name="Submissions S."/>
        </authorList>
    </citation>
    <scope>NUCLEOTIDE SEQUENCE [LARGE SCALE GENOMIC DNA]</scope>
    <source>
        <strain evidence="6">AAP</strain>
    </source>
</reference>
<dbReference type="Pfam" id="PF00990">
    <property type="entry name" value="GGDEF"/>
    <property type="match status" value="1"/>
</dbReference>
<dbReference type="InterPro" id="IPR029787">
    <property type="entry name" value="Nucleotide_cyclase"/>
</dbReference>
<organism evidence="5 6">
    <name type="scientific">Franzmannia pantelleriensis</name>
    <dbReference type="NCBI Taxonomy" id="48727"/>
    <lineage>
        <taxon>Bacteria</taxon>
        <taxon>Pseudomonadati</taxon>
        <taxon>Pseudomonadota</taxon>
        <taxon>Gammaproteobacteria</taxon>
        <taxon>Oceanospirillales</taxon>
        <taxon>Halomonadaceae</taxon>
        <taxon>Franzmannia</taxon>
    </lineage>
</organism>
<dbReference type="PANTHER" id="PTHR45138:SF9">
    <property type="entry name" value="DIGUANYLATE CYCLASE DGCM-RELATED"/>
    <property type="match status" value="1"/>
</dbReference>
<feature type="domain" description="GGDEF" evidence="4">
    <location>
        <begin position="226"/>
        <end position="355"/>
    </location>
</feature>
<evidence type="ECO:0000256" key="1">
    <source>
        <dbReference type="ARBA" id="ARBA00001946"/>
    </source>
</evidence>
<dbReference type="EC" id="2.7.7.65" evidence="2"/>
<evidence type="ECO:0000313" key="6">
    <source>
        <dbReference type="Proteomes" id="UP000199107"/>
    </source>
</evidence>
<evidence type="ECO:0000256" key="3">
    <source>
        <dbReference type="ARBA" id="ARBA00034247"/>
    </source>
</evidence>
<dbReference type="FunFam" id="3.30.70.270:FF:000001">
    <property type="entry name" value="Diguanylate cyclase domain protein"/>
    <property type="match status" value="1"/>
</dbReference>
<evidence type="ECO:0000259" key="4">
    <source>
        <dbReference type="PROSITE" id="PS50887"/>
    </source>
</evidence>
<protein>
    <recommendedName>
        <fullName evidence="2">diguanylate cyclase</fullName>
        <ecNumber evidence="2">2.7.7.65</ecNumber>
    </recommendedName>
</protein>
<sequence>MLAGLAYCHHTATLHQESDKSMSSPQQQALLDACEHYFHVFFVQRDAAGAAALATDDITGFGTGADESVYDIDFALHLYQRDIEAMPNPVHYTLKRRKAIVLGETLGLVMGECDWHLTIHQQAVTMHNVRFTLLMRLTASGWKVEHKHLSQPSLAHGDDEPYPLKQLEARAVVLERLVKQRTHELENAHRQLHQVAITDPLTGLFNRIKTDEVLEEELLRQTRTPMPLSLILIDIDHFKRINDDYGHRKGDEVLVDIARLFQQRKRITDCLSRWGGEEFLMICPDTPHRDALALADSLRKLIASHAFSVEHQVTFSAGVASYRAEDGRDSLIERADRAMYAAKRAGRNRVVGDNISPLDP</sequence>
<dbReference type="SMART" id="SM00267">
    <property type="entry name" value="GGDEF"/>
    <property type="match status" value="1"/>
</dbReference>
<dbReference type="PANTHER" id="PTHR45138">
    <property type="entry name" value="REGULATORY COMPONENTS OF SENSORY TRANSDUCTION SYSTEM"/>
    <property type="match status" value="1"/>
</dbReference>
<dbReference type="PROSITE" id="PS50887">
    <property type="entry name" value="GGDEF"/>
    <property type="match status" value="1"/>
</dbReference>